<keyword evidence="2" id="KW-1185">Reference proteome</keyword>
<name>A0AAV8PUH8_ENSVE</name>
<protein>
    <submittedName>
        <fullName evidence="1">Uncharacterized protein</fullName>
    </submittedName>
</protein>
<proteinExistence type="predicted"/>
<organism evidence="1 2">
    <name type="scientific">Ensete ventricosum</name>
    <name type="common">Abyssinian banana</name>
    <name type="synonym">Musa ensete</name>
    <dbReference type="NCBI Taxonomy" id="4639"/>
    <lineage>
        <taxon>Eukaryota</taxon>
        <taxon>Viridiplantae</taxon>
        <taxon>Streptophyta</taxon>
        <taxon>Embryophyta</taxon>
        <taxon>Tracheophyta</taxon>
        <taxon>Spermatophyta</taxon>
        <taxon>Magnoliopsida</taxon>
        <taxon>Liliopsida</taxon>
        <taxon>Zingiberales</taxon>
        <taxon>Musaceae</taxon>
        <taxon>Ensete</taxon>
    </lineage>
</organism>
<dbReference type="AlphaFoldDB" id="A0AAV8PUH8"/>
<dbReference type="EMBL" id="JAQQAF010000003">
    <property type="protein sequence ID" value="KAJ8499479.1"/>
    <property type="molecule type" value="Genomic_DNA"/>
</dbReference>
<reference evidence="1 2" key="1">
    <citation type="submission" date="2022-12" db="EMBL/GenBank/DDBJ databases">
        <title>Chromosome-scale assembly of the Ensete ventricosum genome.</title>
        <authorList>
            <person name="Dussert Y."/>
            <person name="Stocks J."/>
            <person name="Wendawek A."/>
            <person name="Woldeyes F."/>
            <person name="Nichols R.A."/>
            <person name="Borrell J.S."/>
        </authorList>
    </citation>
    <scope>NUCLEOTIDE SEQUENCE [LARGE SCALE GENOMIC DNA]</scope>
    <source>
        <strain evidence="2">cv. Maze</strain>
        <tissue evidence="1">Seeds</tissue>
    </source>
</reference>
<evidence type="ECO:0000313" key="2">
    <source>
        <dbReference type="Proteomes" id="UP001222027"/>
    </source>
</evidence>
<sequence>MYDSTAIQLRRPGATTNFSCPTAVAAPPPKDNLFQQRCFCSALPPSSEPAAVVSRCFPTVAASLMRELLRATANALAAPASRLRGDAVARARLVYCRLD</sequence>
<gene>
    <name evidence="1" type="ORF">OPV22_010031</name>
</gene>
<accession>A0AAV8PUH8</accession>
<dbReference type="Proteomes" id="UP001222027">
    <property type="component" value="Unassembled WGS sequence"/>
</dbReference>
<comment type="caution">
    <text evidence="1">The sequence shown here is derived from an EMBL/GenBank/DDBJ whole genome shotgun (WGS) entry which is preliminary data.</text>
</comment>
<evidence type="ECO:0000313" key="1">
    <source>
        <dbReference type="EMBL" id="KAJ8499479.1"/>
    </source>
</evidence>